<sequence>MALHEDDTLITVRENPFDSDHYDVVWIKRRDKFATTDHRSRQKPSTVANKLKSYDGTGADGNKLKDKTIDYTFIDEYCKVSGPVKTRDEDSKRREPKTNTTAAFGRPKVPFGKFVQQHIGGTSDRPHTTTVQPLADISECQQVQRTSCRNAENHETTPLSDCYSQEDITLECCGHNVETLVDYCTCMFCVKGLLYHCAEDSSCSDNVLDNPCSCSPVNMGCVGRWSMLGLLSVFLPCLMCYPLARGCVGVCKCYKEGESRRKSRTRSVQNRERERLT</sequence>
<comment type="similarity">
    <text evidence="1">Belongs to the sprouty family.</text>
</comment>
<dbReference type="PANTHER" id="PTHR12365">
    <property type="entry name" value="SPROUTY"/>
    <property type="match status" value="1"/>
</dbReference>
<protein>
    <submittedName>
        <fullName evidence="3">Sprouty homolog 2</fullName>
    </submittedName>
</protein>
<evidence type="ECO:0000313" key="4">
    <source>
        <dbReference type="Proteomes" id="UP001152795"/>
    </source>
</evidence>
<feature type="region of interest" description="Disordered" evidence="2">
    <location>
        <begin position="35"/>
        <end position="59"/>
    </location>
</feature>
<reference evidence="3" key="1">
    <citation type="submission" date="2020-04" db="EMBL/GenBank/DDBJ databases">
        <authorList>
            <person name="Alioto T."/>
            <person name="Alioto T."/>
            <person name="Gomez Garrido J."/>
        </authorList>
    </citation>
    <scope>NUCLEOTIDE SEQUENCE</scope>
    <source>
        <strain evidence="3">A484AB</strain>
    </source>
</reference>
<dbReference type="GO" id="GO:0016020">
    <property type="term" value="C:membrane"/>
    <property type="evidence" value="ECO:0007669"/>
    <property type="project" value="InterPro"/>
</dbReference>
<accession>A0A6S7FGE7</accession>
<evidence type="ECO:0000256" key="2">
    <source>
        <dbReference type="SAM" id="MobiDB-lite"/>
    </source>
</evidence>
<dbReference type="GO" id="GO:0005829">
    <property type="term" value="C:cytosol"/>
    <property type="evidence" value="ECO:0007669"/>
    <property type="project" value="TreeGrafter"/>
</dbReference>
<dbReference type="Pfam" id="PF05210">
    <property type="entry name" value="Sprouty"/>
    <property type="match status" value="1"/>
</dbReference>
<proteinExistence type="inferred from homology"/>
<evidence type="ECO:0000256" key="1">
    <source>
        <dbReference type="ARBA" id="ARBA00010964"/>
    </source>
</evidence>
<dbReference type="Proteomes" id="UP001152795">
    <property type="component" value="Unassembled WGS sequence"/>
</dbReference>
<dbReference type="OrthoDB" id="5986811at2759"/>
<dbReference type="GO" id="GO:0046580">
    <property type="term" value="P:negative regulation of Ras protein signal transduction"/>
    <property type="evidence" value="ECO:0007669"/>
    <property type="project" value="TreeGrafter"/>
</dbReference>
<comment type="caution">
    <text evidence="3">The sequence shown here is derived from an EMBL/GenBank/DDBJ whole genome shotgun (WGS) entry which is preliminary data.</text>
</comment>
<dbReference type="GO" id="GO:0048513">
    <property type="term" value="P:animal organ development"/>
    <property type="evidence" value="ECO:0007669"/>
    <property type="project" value="TreeGrafter"/>
</dbReference>
<name>A0A6S7FGE7_PARCT</name>
<organism evidence="3 4">
    <name type="scientific">Paramuricea clavata</name>
    <name type="common">Red gorgonian</name>
    <name type="synonym">Violescent sea-whip</name>
    <dbReference type="NCBI Taxonomy" id="317549"/>
    <lineage>
        <taxon>Eukaryota</taxon>
        <taxon>Metazoa</taxon>
        <taxon>Cnidaria</taxon>
        <taxon>Anthozoa</taxon>
        <taxon>Octocorallia</taxon>
        <taxon>Malacalcyonacea</taxon>
        <taxon>Plexauridae</taxon>
        <taxon>Paramuricea</taxon>
    </lineage>
</organism>
<dbReference type="EMBL" id="CACRXK020000122">
    <property type="protein sequence ID" value="CAB3978534.1"/>
    <property type="molecule type" value="Genomic_DNA"/>
</dbReference>
<feature type="region of interest" description="Disordered" evidence="2">
    <location>
        <begin position="84"/>
        <end position="103"/>
    </location>
</feature>
<gene>
    <name evidence="3" type="ORF">PACLA_8A075897</name>
</gene>
<dbReference type="PANTHER" id="PTHR12365:SF7">
    <property type="entry name" value="PROTEIN SPROUTY"/>
    <property type="match status" value="1"/>
</dbReference>
<dbReference type="InterPro" id="IPR051192">
    <property type="entry name" value="Sprouty_domain"/>
</dbReference>
<dbReference type="AlphaFoldDB" id="A0A6S7FGE7"/>
<keyword evidence="4" id="KW-1185">Reference proteome</keyword>
<dbReference type="GO" id="GO:0040037">
    <property type="term" value="P:negative regulation of fibroblast growth factor receptor signaling pathway"/>
    <property type="evidence" value="ECO:0007669"/>
    <property type="project" value="TreeGrafter"/>
</dbReference>
<dbReference type="InterPro" id="IPR007875">
    <property type="entry name" value="Sprouty"/>
</dbReference>
<feature type="compositionally biased region" description="Basic and acidic residues" evidence="2">
    <location>
        <begin position="85"/>
        <end position="97"/>
    </location>
</feature>
<evidence type="ECO:0000313" key="3">
    <source>
        <dbReference type="EMBL" id="CAB3978534.1"/>
    </source>
</evidence>
<dbReference type="PROSITE" id="PS51227">
    <property type="entry name" value="SPR"/>
    <property type="match status" value="1"/>
</dbReference>